<evidence type="ECO:0000313" key="13">
    <source>
        <dbReference type="Proteomes" id="UP001370348"/>
    </source>
</evidence>
<keyword evidence="3" id="KW-1003">Cell membrane</keyword>
<dbReference type="RefSeq" id="WP_394826860.1">
    <property type="nucleotide sequence ID" value="NZ_CP089984.1"/>
</dbReference>
<evidence type="ECO:0000256" key="2">
    <source>
        <dbReference type="ARBA" id="ARBA00022448"/>
    </source>
</evidence>
<feature type="transmembrane region" description="Helical" evidence="10">
    <location>
        <begin position="192"/>
        <end position="213"/>
    </location>
</feature>
<accession>A0ABZ2M3Y1</accession>
<keyword evidence="6 10" id="KW-1133">Transmembrane helix</keyword>
<dbReference type="PANTHER" id="PTHR30625">
    <property type="entry name" value="PROTEIN TOLQ"/>
    <property type="match status" value="1"/>
</dbReference>
<gene>
    <name evidence="12" type="ORF">LZC94_08100</name>
</gene>
<evidence type="ECO:0000256" key="1">
    <source>
        <dbReference type="ARBA" id="ARBA00004651"/>
    </source>
</evidence>
<dbReference type="InterPro" id="IPR002898">
    <property type="entry name" value="MotA_ExbB_proton_chnl"/>
</dbReference>
<keyword evidence="2 8" id="KW-0813">Transport</keyword>
<evidence type="ECO:0000256" key="5">
    <source>
        <dbReference type="ARBA" id="ARBA00022927"/>
    </source>
</evidence>
<evidence type="ECO:0000256" key="10">
    <source>
        <dbReference type="SAM" id="Phobius"/>
    </source>
</evidence>
<keyword evidence="5 8" id="KW-0653">Protein transport</keyword>
<dbReference type="Pfam" id="PF01618">
    <property type="entry name" value="MotA_ExbB"/>
    <property type="match status" value="2"/>
</dbReference>
<evidence type="ECO:0000256" key="7">
    <source>
        <dbReference type="ARBA" id="ARBA00023136"/>
    </source>
</evidence>
<sequence length="276" mass="28059">MGNNEIIERVKNAMVGAGAAWVLWLMLILSVVSLAIMLERAWLYFSLRDDVGTLMRELGKLLRAGDLEGARKRLEASPSAEAAVVLAGVVEASYGADAAAEAMAGASALQKTKLEKRLAYLGTLGNNAPFIGLLGTVIGIVGAFEELGKANAKPVAQAGAAAAANAAAAAASAANAGAQIASAAVMSNIAEALVATAVGLVVAIPAVAAFNMFQRIVKTTLSNTDALGHVLLAYLKSTEKGLLRPAAAGAGSSSPAPTRRVSQNPQNPREDDEGAN</sequence>
<keyword evidence="13" id="KW-1185">Reference proteome</keyword>
<evidence type="ECO:0000256" key="6">
    <source>
        <dbReference type="ARBA" id="ARBA00022989"/>
    </source>
</evidence>
<dbReference type="InterPro" id="IPR050790">
    <property type="entry name" value="ExbB/TolQ_transport"/>
</dbReference>
<proteinExistence type="inferred from homology"/>
<dbReference type="EMBL" id="CP089984">
    <property type="protein sequence ID" value="WXB17230.1"/>
    <property type="molecule type" value="Genomic_DNA"/>
</dbReference>
<organism evidence="12 13">
    <name type="scientific">Pendulispora albinea</name>
    <dbReference type="NCBI Taxonomy" id="2741071"/>
    <lineage>
        <taxon>Bacteria</taxon>
        <taxon>Pseudomonadati</taxon>
        <taxon>Myxococcota</taxon>
        <taxon>Myxococcia</taxon>
        <taxon>Myxococcales</taxon>
        <taxon>Sorangiineae</taxon>
        <taxon>Pendulisporaceae</taxon>
        <taxon>Pendulispora</taxon>
    </lineage>
</organism>
<evidence type="ECO:0000256" key="4">
    <source>
        <dbReference type="ARBA" id="ARBA00022692"/>
    </source>
</evidence>
<feature type="transmembrane region" description="Helical" evidence="10">
    <location>
        <begin position="20"/>
        <end position="38"/>
    </location>
</feature>
<comment type="similarity">
    <text evidence="8">Belongs to the exbB/tolQ family.</text>
</comment>
<evidence type="ECO:0000256" key="8">
    <source>
        <dbReference type="RuleBase" id="RU004057"/>
    </source>
</evidence>
<feature type="domain" description="MotA/TolQ/ExbB proton channel" evidence="11">
    <location>
        <begin position="82"/>
        <end position="167"/>
    </location>
</feature>
<reference evidence="12 13" key="1">
    <citation type="submission" date="2021-12" db="EMBL/GenBank/DDBJ databases">
        <title>Discovery of the Pendulisporaceae a myxobacterial family with distinct sporulation behavior and unique specialized metabolism.</title>
        <authorList>
            <person name="Garcia R."/>
            <person name="Popoff A."/>
            <person name="Bader C.D."/>
            <person name="Loehr J."/>
            <person name="Walesch S."/>
            <person name="Walt C."/>
            <person name="Boldt J."/>
            <person name="Bunk B."/>
            <person name="Haeckl F.J.F.P.J."/>
            <person name="Gunesch A.P."/>
            <person name="Birkelbach J."/>
            <person name="Nuebel U."/>
            <person name="Pietschmann T."/>
            <person name="Bach T."/>
            <person name="Mueller R."/>
        </authorList>
    </citation>
    <scope>NUCLEOTIDE SEQUENCE [LARGE SCALE GENOMIC DNA]</scope>
    <source>
        <strain evidence="12 13">MSr11954</strain>
    </source>
</reference>
<dbReference type="PANTHER" id="PTHR30625:SF15">
    <property type="entry name" value="BIOPOLYMER TRANSPORT PROTEIN EXBB"/>
    <property type="match status" value="1"/>
</dbReference>
<feature type="domain" description="MotA/TolQ/ExbB proton channel" evidence="11">
    <location>
        <begin position="177"/>
        <end position="222"/>
    </location>
</feature>
<evidence type="ECO:0000256" key="9">
    <source>
        <dbReference type="SAM" id="MobiDB-lite"/>
    </source>
</evidence>
<keyword evidence="7 10" id="KW-0472">Membrane</keyword>
<keyword evidence="4 10" id="KW-0812">Transmembrane</keyword>
<feature type="region of interest" description="Disordered" evidence="9">
    <location>
        <begin position="245"/>
        <end position="276"/>
    </location>
</feature>
<protein>
    <submittedName>
        <fullName evidence="12">MotA/TolQ/ExbB proton channel family protein</fullName>
    </submittedName>
</protein>
<feature type="compositionally biased region" description="Low complexity" evidence="9">
    <location>
        <begin position="245"/>
        <end position="257"/>
    </location>
</feature>
<evidence type="ECO:0000259" key="11">
    <source>
        <dbReference type="Pfam" id="PF01618"/>
    </source>
</evidence>
<dbReference type="Proteomes" id="UP001370348">
    <property type="component" value="Chromosome"/>
</dbReference>
<feature type="transmembrane region" description="Helical" evidence="10">
    <location>
        <begin position="118"/>
        <end position="144"/>
    </location>
</feature>
<name>A0ABZ2M3Y1_9BACT</name>
<comment type="subcellular location">
    <subcellularLocation>
        <location evidence="1">Cell membrane</location>
        <topology evidence="1">Multi-pass membrane protein</topology>
    </subcellularLocation>
    <subcellularLocation>
        <location evidence="8">Membrane</location>
        <topology evidence="8">Multi-pass membrane protein</topology>
    </subcellularLocation>
</comment>
<evidence type="ECO:0000313" key="12">
    <source>
        <dbReference type="EMBL" id="WXB17230.1"/>
    </source>
</evidence>
<evidence type="ECO:0000256" key="3">
    <source>
        <dbReference type="ARBA" id="ARBA00022475"/>
    </source>
</evidence>